<comment type="caution">
    <text evidence="6">The sequence shown here is derived from an EMBL/GenBank/DDBJ whole genome shotgun (WGS) entry which is preliminary data.</text>
</comment>
<feature type="repeat" description="WD" evidence="3">
    <location>
        <begin position="500"/>
        <end position="532"/>
    </location>
</feature>
<evidence type="ECO:0000313" key="6">
    <source>
        <dbReference type="EMBL" id="MED6257143.1"/>
    </source>
</evidence>
<accession>A0ABU7C5X4</accession>
<evidence type="ECO:0000256" key="5">
    <source>
        <dbReference type="SAM" id="MobiDB-lite"/>
    </source>
</evidence>
<dbReference type="PROSITE" id="PS50082">
    <property type="entry name" value="WD_REPEATS_2"/>
    <property type="match status" value="6"/>
</dbReference>
<reference evidence="6 7" key="1">
    <citation type="submission" date="2021-07" db="EMBL/GenBank/DDBJ databases">
        <authorList>
            <person name="Palmer J.M."/>
        </authorList>
    </citation>
    <scope>NUCLEOTIDE SEQUENCE [LARGE SCALE GENOMIC DNA]</scope>
    <source>
        <strain evidence="6 7">AT_MEX2019</strain>
        <tissue evidence="6">Muscle</tissue>
    </source>
</reference>
<keyword evidence="4" id="KW-0175">Coiled coil</keyword>
<dbReference type="Gene3D" id="2.130.10.10">
    <property type="entry name" value="YVTN repeat-like/Quinoprotein amine dehydrogenase"/>
    <property type="match status" value="2"/>
</dbReference>
<feature type="repeat" description="WD" evidence="3">
    <location>
        <begin position="332"/>
        <end position="367"/>
    </location>
</feature>
<dbReference type="InterPro" id="IPR050995">
    <property type="entry name" value="WD-F-box_domain-protein"/>
</dbReference>
<name>A0ABU7C5X4_9TELE</name>
<feature type="region of interest" description="Disordered" evidence="5">
    <location>
        <begin position="1"/>
        <end position="49"/>
    </location>
</feature>
<evidence type="ECO:0000256" key="4">
    <source>
        <dbReference type="SAM" id="Coils"/>
    </source>
</evidence>
<dbReference type="InterPro" id="IPR015943">
    <property type="entry name" value="WD40/YVTN_repeat-like_dom_sf"/>
</dbReference>
<dbReference type="CDD" id="cd00200">
    <property type="entry name" value="WD40"/>
    <property type="match status" value="1"/>
</dbReference>
<feature type="compositionally biased region" description="Low complexity" evidence="5">
    <location>
        <begin position="29"/>
        <end position="39"/>
    </location>
</feature>
<dbReference type="Pfam" id="PF00400">
    <property type="entry name" value="WD40"/>
    <property type="match status" value="7"/>
</dbReference>
<keyword evidence="2" id="KW-0677">Repeat</keyword>
<feature type="repeat" description="WD" evidence="3">
    <location>
        <begin position="243"/>
        <end position="276"/>
    </location>
</feature>
<dbReference type="InterPro" id="IPR001680">
    <property type="entry name" value="WD40_rpt"/>
</dbReference>
<dbReference type="PANTHER" id="PTHR14604:SF3">
    <property type="entry name" value="SPERM-ASSOCIATED ANTIGEN 16 PROTEIN"/>
    <property type="match status" value="1"/>
</dbReference>
<proteinExistence type="predicted"/>
<dbReference type="EMBL" id="JAHUTI010078944">
    <property type="protein sequence ID" value="MED6257143.1"/>
    <property type="molecule type" value="Genomic_DNA"/>
</dbReference>
<keyword evidence="7" id="KW-1185">Reference proteome</keyword>
<feature type="repeat" description="WD" evidence="3">
    <location>
        <begin position="416"/>
        <end position="457"/>
    </location>
</feature>
<organism evidence="6 7">
    <name type="scientific">Ataeniobius toweri</name>
    <dbReference type="NCBI Taxonomy" id="208326"/>
    <lineage>
        <taxon>Eukaryota</taxon>
        <taxon>Metazoa</taxon>
        <taxon>Chordata</taxon>
        <taxon>Craniata</taxon>
        <taxon>Vertebrata</taxon>
        <taxon>Euteleostomi</taxon>
        <taxon>Actinopterygii</taxon>
        <taxon>Neopterygii</taxon>
        <taxon>Teleostei</taxon>
        <taxon>Neoteleostei</taxon>
        <taxon>Acanthomorphata</taxon>
        <taxon>Ovalentaria</taxon>
        <taxon>Atherinomorphae</taxon>
        <taxon>Cyprinodontiformes</taxon>
        <taxon>Goodeidae</taxon>
        <taxon>Ataeniobius</taxon>
    </lineage>
</organism>
<feature type="repeat" description="WD" evidence="3">
    <location>
        <begin position="290"/>
        <end position="331"/>
    </location>
</feature>
<evidence type="ECO:0000256" key="2">
    <source>
        <dbReference type="ARBA" id="ARBA00022737"/>
    </source>
</evidence>
<dbReference type="PANTHER" id="PTHR14604">
    <property type="entry name" value="WD40 REPEAT PF20"/>
    <property type="match status" value="1"/>
</dbReference>
<evidence type="ECO:0000256" key="1">
    <source>
        <dbReference type="ARBA" id="ARBA00022574"/>
    </source>
</evidence>
<dbReference type="PROSITE" id="PS50294">
    <property type="entry name" value="WD_REPEATS_REGION"/>
    <property type="match status" value="5"/>
</dbReference>
<dbReference type="SMART" id="SM00320">
    <property type="entry name" value="WD40"/>
    <property type="match status" value="7"/>
</dbReference>
<feature type="region of interest" description="Disordered" evidence="5">
    <location>
        <begin position="186"/>
        <end position="214"/>
    </location>
</feature>
<evidence type="ECO:0000313" key="7">
    <source>
        <dbReference type="Proteomes" id="UP001345963"/>
    </source>
</evidence>
<feature type="compositionally biased region" description="Basic and acidic residues" evidence="5">
    <location>
        <begin position="198"/>
        <end position="208"/>
    </location>
</feature>
<dbReference type="PRINTS" id="PR00320">
    <property type="entry name" value="GPROTEINBRPT"/>
</dbReference>
<dbReference type="SUPFAM" id="SSF50978">
    <property type="entry name" value="WD40 repeat-like"/>
    <property type="match status" value="1"/>
</dbReference>
<protein>
    <recommendedName>
        <fullName evidence="8">Sperm-associated antigen 16 protein</fullName>
    </recommendedName>
</protein>
<dbReference type="InterPro" id="IPR036322">
    <property type="entry name" value="WD40_repeat_dom_sf"/>
</dbReference>
<feature type="repeat" description="WD" evidence="3">
    <location>
        <begin position="374"/>
        <end position="415"/>
    </location>
</feature>
<evidence type="ECO:0000256" key="3">
    <source>
        <dbReference type="PROSITE-ProRule" id="PRU00221"/>
    </source>
</evidence>
<dbReference type="PROSITE" id="PS00678">
    <property type="entry name" value="WD_REPEATS_1"/>
    <property type="match status" value="2"/>
</dbReference>
<dbReference type="InterPro" id="IPR020472">
    <property type="entry name" value="WD40_PAC1"/>
</dbReference>
<evidence type="ECO:0008006" key="8">
    <source>
        <dbReference type="Google" id="ProtNLM"/>
    </source>
</evidence>
<keyword evidence="1 3" id="KW-0853">WD repeat</keyword>
<feature type="coiled-coil region" evidence="4">
    <location>
        <begin position="145"/>
        <end position="179"/>
    </location>
</feature>
<sequence length="532" mass="59488">MSARRKDRAEENNGFSEEEQERRSAEDQATSSSSSSATSNPEEPIIQNIPESVDDFLRNFLRRLGLTRTLSNFEVEWYSSTQTSSSFFIPDALTHRQILQKELDTVHRDTKLLQKEVLEAAQSLVRMQRERDFHRMQHQRVSEQKNSIIKDYKQLQEHLENYEVALKQLEEKNQAALRTKTLLGLQRERAQNLPESRLNQEKPKEKPAKKPLTQSFSRQPKIYRLQNPQLAPGKTNFQLSCSIRAHHQPISCIALHPSKLVMASASDDRTWKLWHLPQSGEKVCQMLLRGEGHSDWLSGCSFHPDGSKLATTSGDMTVRLWDFSLGRCVLTLTGHSQPTWGCSFHSCRHLLASCSADRTAKLWDVNSRCCRLTLRRHTASVNSITFLPSSDLLLTCSVDKTLIMWDARLGAGTATFCGHQHPCNHASFSPATHAVASCDSRGVINLWDMRKPASPTAAVDTGPQGANQVAFNQSGKLLAVASSDGLVRLVEVDACSVSSLTGHRKSVQSVTFDHEGGALMSAGSDGEINVWF</sequence>
<dbReference type="Proteomes" id="UP001345963">
    <property type="component" value="Unassembled WGS sequence"/>
</dbReference>
<gene>
    <name evidence="6" type="ORF">ATANTOWER_012570</name>
</gene>
<dbReference type="InterPro" id="IPR019775">
    <property type="entry name" value="WD40_repeat_CS"/>
</dbReference>